<dbReference type="NCBIfam" id="TIGR01611">
    <property type="entry name" value="tail_tube"/>
    <property type="match status" value="1"/>
</dbReference>
<reference evidence="1 2" key="1">
    <citation type="submission" date="2019-12" db="EMBL/GenBank/DDBJ databases">
        <title>Genomic-based taxomic classification of the family Erythrobacteraceae.</title>
        <authorList>
            <person name="Xu L."/>
        </authorList>
    </citation>
    <scope>NUCLEOTIDE SEQUENCE [LARGE SCALE GENOMIC DNA]</scope>
    <source>
        <strain evidence="1 2">M0322</strain>
    </source>
</reference>
<gene>
    <name evidence="1" type="ORF">GRI99_18460</name>
</gene>
<protein>
    <submittedName>
        <fullName evidence="1">Phage major tail tube protein</fullName>
    </submittedName>
</protein>
<dbReference type="Proteomes" id="UP000466966">
    <property type="component" value="Unassembled WGS sequence"/>
</dbReference>
<dbReference type="AlphaFoldDB" id="A0A844Z3A8"/>
<keyword evidence="2" id="KW-1185">Reference proteome</keyword>
<sequence length="184" mass="19945">MGLPRKLKNMNAFVDGKSYLGVIAEFEEPKLAIKTEDWRGGGMLGDVKLDMGLEAMEAKLKMGGHEASLIRKFGTPALDGVRLRLVGAYQRDDGSAAQAVEVYLGGRFTEIAPGTSKPGDDTEHEYTVPLVYYRREVNGRVEVEIDMLAGVFIVDGIDRYAEIRAIIGGGDTLEVSTSFGGISI</sequence>
<dbReference type="EMBL" id="WTYV01000020">
    <property type="protein sequence ID" value="MXO73600.1"/>
    <property type="molecule type" value="Genomic_DNA"/>
</dbReference>
<comment type="caution">
    <text evidence="1">The sequence shown here is derived from an EMBL/GenBank/DDBJ whole genome shotgun (WGS) entry which is preliminary data.</text>
</comment>
<dbReference type="InterPro" id="IPR006498">
    <property type="entry name" value="Tail_tube"/>
</dbReference>
<organism evidence="1 2">
    <name type="scientific">Alteraurantiacibacter buctensis</name>
    <dbReference type="NCBI Taxonomy" id="1503981"/>
    <lineage>
        <taxon>Bacteria</taxon>
        <taxon>Pseudomonadati</taxon>
        <taxon>Pseudomonadota</taxon>
        <taxon>Alphaproteobacteria</taxon>
        <taxon>Sphingomonadales</taxon>
        <taxon>Erythrobacteraceae</taxon>
        <taxon>Alteraurantiacibacter</taxon>
    </lineage>
</organism>
<accession>A0A844Z3A8</accession>
<dbReference type="RefSeq" id="WP_160773527.1">
    <property type="nucleotide sequence ID" value="NZ_WTYV01000020.1"/>
</dbReference>
<name>A0A844Z3A8_9SPHN</name>
<dbReference type="OrthoDB" id="3078668at2"/>
<dbReference type="Pfam" id="PF04985">
    <property type="entry name" value="Phage_tube"/>
    <property type="match status" value="1"/>
</dbReference>
<evidence type="ECO:0000313" key="1">
    <source>
        <dbReference type="EMBL" id="MXO73600.1"/>
    </source>
</evidence>
<proteinExistence type="predicted"/>
<evidence type="ECO:0000313" key="2">
    <source>
        <dbReference type="Proteomes" id="UP000466966"/>
    </source>
</evidence>